<dbReference type="CDD" id="cd03349">
    <property type="entry name" value="LbH_XAT"/>
    <property type="match status" value="1"/>
</dbReference>
<organism evidence="6 7">
    <name type="scientific">Candidatus Finniella inopinata</name>
    <dbReference type="NCBI Taxonomy" id="1696036"/>
    <lineage>
        <taxon>Bacteria</taxon>
        <taxon>Pseudomonadati</taxon>
        <taxon>Pseudomonadota</taxon>
        <taxon>Alphaproteobacteria</taxon>
        <taxon>Holosporales</taxon>
        <taxon>Candidatus Paracaedibacteraceae</taxon>
        <taxon>Candidatus Finniella</taxon>
    </lineage>
</organism>
<dbReference type="Proteomes" id="UP000293550">
    <property type="component" value="Unassembled WGS sequence"/>
</dbReference>
<evidence type="ECO:0000313" key="6">
    <source>
        <dbReference type="EMBL" id="RZI45695.1"/>
    </source>
</evidence>
<dbReference type="PANTHER" id="PTHR43300:SF11">
    <property type="entry name" value="ACETYLTRANSFERASE RV3034C-RELATED"/>
    <property type="match status" value="1"/>
</dbReference>
<protein>
    <submittedName>
        <fullName evidence="6">CatB-related O-acetyltransferase</fullName>
    </submittedName>
</protein>
<sequence length="209" mass="23341">MTLQTPPDPTTLHPIQGVERTCFLKNIITNPQIIVGDYTYYDDPDSVYNFEKNVLYVFEFMKDKLVIGKFCQIATGVRFLMNTGNHVMGGFSTYPFKVFGQAWKDAPLNTAYKGDIVIGNDVWIGNSATILSGVTIGHGAIIGTNALVTKDVAPYTIVGGNPARLIRQRFPQETIDFLVQLAWWDWPIEKITENLQAITMGDLQTLGNF</sequence>
<evidence type="ECO:0000313" key="7">
    <source>
        <dbReference type="Proteomes" id="UP000293550"/>
    </source>
</evidence>
<keyword evidence="4" id="KW-0046">Antibiotic resistance</keyword>
<dbReference type="RefSeq" id="WP_130154274.1">
    <property type="nucleotide sequence ID" value="NZ_SCFB01000007.1"/>
</dbReference>
<dbReference type="InterPro" id="IPR050179">
    <property type="entry name" value="Trans_hexapeptide_repeat"/>
</dbReference>
<dbReference type="SUPFAM" id="SSF51161">
    <property type="entry name" value="Trimeric LpxA-like enzymes"/>
    <property type="match status" value="1"/>
</dbReference>
<dbReference type="GO" id="GO:0046677">
    <property type="term" value="P:response to antibiotic"/>
    <property type="evidence" value="ECO:0007669"/>
    <property type="project" value="UniProtKB-KW"/>
</dbReference>
<gene>
    <name evidence="6" type="ORF">EQU50_06225</name>
</gene>
<keyword evidence="7" id="KW-1185">Reference proteome</keyword>
<dbReference type="EMBL" id="SCFB01000007">
    <property type="protein sequence ID" value="RZI45695.1"/>
    <property type="molecule type" value="Genomic_DNA"/>
</dbReference>
<dbReference type="PANTHER" id="PTHR43300">
    <property type="entry name" value="ACETYLTRANSFERASE"/>
    <property type="match status" value="1"/>
</dbReference>
<evidence type="ECO:0000256" key="3">
    <source>
        <dbReference type="ARBA" id="ARBA00022737"/>
    </source>
</evidence>
<name>A0A4Q7DI04_9PROT</name>
<proteinExistence type="inferred from homology"/>
<dbReference type="AlphaFoldDB" id="A0A4Q7DI04"/>
<dbReference type="InterPro" id="IPR011004">
    <property type="entry name" value="Trimer_LpxA-like_sf"/>
</dbReference>
<accession>A0A4Q7DI04</accession>
<dbReference type="OrthoDB" id="9815592at2"/>
<dbReference type="Gene3D" id="2.160.10.10">
    <property type="entry name" value="Hexapeptide repeat proteins"/>
    <property type="match status" value="1"/>
</dbReference>
<comment type="caution">
    <text evidence="6">The sequence shown here is derived from an EMBL/GenBank/DDBJ whole genome shotgun (WGS) entry which is preliminary data.</text>
</comment>
<keyword evidence="3" id="KW-0677">Repeat</keyword>
<dbReference type="InterPro" id="IPR001451">
    <property type="entry name" value="Hexapep"/>
</dbReference>
<dbReference type="InterPro" id="IPR018357">
    <property type="entry name" value="Hexapep_transf_CS"/>
</dbReference>
<dbReference type="GO" id="GO:0016746">
    <property type="term" value="F:acyltransferase activity"/>
    <property type="evidence" value="ECO:0007669"/>
    <property type="project" value="UniProtKB-KW"/>
</dbReference>
<evidence type="ECO:0000256" key="1">
    <source>
        <dbReference type="ARBA" id="ARBA00007274"/>
    </source>
</evidence>
<comment type="similarity">
    <text evidence="1">Belongs to the transferase hexapeptide repeat family.</text>
</comment>
<dbReference type="Pfam" id="PF00132">
    <property type="entry name" value="Hexapep"/>
    <property type="match status" value="1"/>
</dbReference>
<evidence type="ECO:0000256" key="4">
    <source>
        <dbReference type="ARBA" id="ARBA00023251"/>
    </source>
</evidence>
<evidence type="ECO:0000256" key="2">
    <source>
        <dbReference type="ARBA" id="ARBA00022679"/>
    </source>
</evidence>
<keyword evidence="2 6" id="KW-0808">Transferase</keyword>
<dbReference type="FunFam" id="2.160.10.10:FF:000037">
    <property type="entry name" value="Streptogramin A acetyltransferase"/>
    <property type="match status" value="1"/>
</dbReference>
<dbReference type="PROSITE" id="PS00101">
    <property type="entry name" value="HEXAPEP_TRANSFERASES"/>
    <property type="match status" value="1"/>
</dbReference>
<evidence type="ECO:0000256" key="5">
    <source>
        <dbReference type="ARBA" id="ARBA00023315"/>
    </source>
</evidence>
<reference evidence="6 7" key="1">
    <citation type="submission" date="2018-10" db="EMBL/GenBank/DDBJ databases">
        <title>An updated phylogeny of the Alphaproteobacteria reveals that the parasitic Rickettsiales and Holosporales have independent origins.</title>
        <authorList>
            <person name="Munoz-Gomez S.A."/>
            <person name="Hess S."/>
            <person name="Burger G."/>
            <person name="Lang B.F."/>
            <person name="Susko E."/>
            <person name="Slamovits C.H."/>
            <person name="Roger A.J."/>
        </authorList>
    </citation>
    <scope>NUCLEOTIDE SEQUENCE [LARGE SCALE GENOMIC DNA]</scope>
    <source>
        <strain evidence="6">HOLO01</strain>
    </source>
</reference>
<keyword evidence="5" id="KW-0012">Acyltransferase</keyword>